<feature type="compositionally biased region" description="Basic and acidic residues" evidence="1">
    <location>
        <begin position="90"/>
        <end position="103"/>
    </location>
</feature>
<evidence type="ECO:0000313" key="3">
    <source>
        <dbReference type="Proteomes" id="UP000630445"/>
    </source>
</evidence>
<feature type="region of interest" description="Disordered" evidence="1">
    <location>
        <begin position="296"/>
        <end position="351"/>
    </location>
</feature>
<protein>
    <recommendedName>
        <fullName evidence="4">BZIP transcription factor</fullName>
    </recommendedName>
</protein>
<feature type="compositionally biased region" description="Polar residues" evidence="1">
    <location>
        <begin position="52"/>
        <end position="69"/>
    </location>
</feature>
<dbReference type="CDD" id="cd14688">
    <property type="entry name" value="bZIP_YAP"/>
    <property type="match status" value="1"/>
</dbReference>
<dbReference type="PANTHER" id="PTHR37012">
    <property type="entry name" value="B-ZIP TRANSCRIPTION FACTOR (EUROFUNG)-RELATED"/>
    <property type="match status" value="1"/>
</dbReference>
<organism evidence="2 3">
    <name type="scientific">Aspergillus hiratsukae</name>
    <dbReference type="NCBI Taxonomy" id="1194566"/>
    <lineage>
        <taxon>Eukaryota</taxon>
        <taxon>Fungi</taxon>
        <taxon>Dikarya</taxon>
        <taxon>Ascomycota</taxon>
        <taxon>Pezizomycotina</taxon>
        <taxon>Eurotiomycetes</taxon>
        <taxon>Eurotiomycetidae</taxon>
        <taxon>Eurotiales</taxon>
        <taxon>Aspergillaceae</taxon>
        <taxon>Aspergillus</taxon>
        <taxon>Aspergillus subgen. Fumigati</taxon>
    </lineage>
</organism>
<dbReference type="OrthoDB" id="3535998at2759"/>
<dbReference type="Proteomes" id="UP000630445">
    <property type="component" value="Unassembled WGS sequence"/>
</dbReference>
<name>A0A8H6P3Z7_9EURO</name>
<keyword evidence="3" id="KW-1185">Reference proteome</keyword>
<reference evidence="2" key="1">
    <citation type="submission" date="2020-06" db="EMBL/GenBank/DDBJ databases">
        <title>Draft genome sequences of strains closely related to Aspergillus parafelis and Aspergillus hiratsukae.</title>
        <authorList>
            <person name="Dos Santos R.A.C."/>
            <person name="Rivero-Menendez O."/>
            <person name="Steenwyk J.L."/>
            <person name="Mead M.E."/>
            <person name="Goldman G.H."/>
            <person name="Alastruey-Izquierdo A."/>
            <person name="Rokas A."/>
        </authorList>
    </citation>
    <scope>NUCLEOTIDE SEQUENCE</scope>
    <source>
        <strain evidence="2">CNM-CM5793</strain>
    </source>
</reference>
<feature type="compositionally biased region" description="Polar residues" evidence="1">
    <location>
        <begin position="160"/>
        <end position="182"/>
    </location>
</feature>
<dbReference type="Gene3D" id="1.20.5.170">
    <property type="match status" value="1"/>
</dbReference>
<comment type="caution">
    <text evidence="2">The sequence shown here is derived from an EMBL/GenBank/DDBJ whole genome shotgun (WGS) entry which is preliminary data.</text>
</comment>
<dbReference type="FunFam" id="1.20.5.170:FF:000093">
    <property type="entry name" value="BZIP transcription factor (Eurofung)"/>
    <property type="match status" value="1"/>
</dbReference>
<sequence length="351" mass="38941">MTFSVLNSEVYRDPRTWNDQSHTSKHRQPTSDSPWAYAQSYETGSKRLIASRNSQHTTMSSNEDTTQAATKKRESRAGTRKVTTLSAEQLARKRANDREAQRTIRQRTKEQIERLQNQVAELQAKNQQFDDVMRRNAALEHEIKGLRQQLAMLTGNQGYSSAEGSYTSPAGATPPSHYSESLNVPPVSRAPSVLSASSQVSVAQEWQTYGSTRSSSICESSDADYSNRTESYGFEAQAQPPHAISNAIPRANFNANVAHPPDPTVQQYPQYFRASGPESARGEQLLRHPQQALPYVPSQRPMPMPDVPPERAAAGYPVLQGSQHYSHTVNQPGGNQPGGNHGYSYGWPRQS</sequence>
<feature type="region of interest" description="Disordered" evidence="1">
    <location>
        <begin position="52"/>
        <end position="103"/>
    </location>
</feature>
<dbReference type="EMBL" id="JACBAD010002095">
    <property type="protein sequence ID" value="KAF7117099.1"/>
    <property type="molecule type" value="Genomic_DNA"/>
</dbReference>
<feature type="region of interest" description="Disordered" evidence="1">
    <location>
        <begin position="160"/>
        <end position="183"/>
    </location>
</feature>
<accession>A0A8H6P3Z7</accession>
<evidence type="ECO:0000256" key="1">
    <source>
        <dbReference type="SAM" id="MobiDB-lite"/>
    </source>
</evidence>
<dbReference type="AlphaFoldDB" id="A0A8H6P3Z7"/>
<proteinExistence type="predicted"/>
<feature type="region of interest" description="Disordered" evidence="1">
    <location>
        <begin position="1"/>
        <end position="36"/>
    </location>
</feature>
<evidence type="ECO:0008006" key="4">
    <source>
        <dbReference type="Google" id="ProtNLM"/>
    </source>
</evidence>
<gene>
    <name evidence="2" type="ORF">CNMCM5793_005783</name>
</gene>
<feature type="compositionally biased region" description="Polar residues" evidence="1">
    <location>
        <begin position="320"/>
        <end position="329"/>
    </location>
</feature>
<evidence type="ECO:0000313" key="2">
    <source>
        <dbReference type="EMBL" id="KAF7117099.1"/>
    </source>
</evidence>